<evidence type="ECO:0000313" key="2">
    <source>
        <dbReference type="Proteomes" id="UP000063308"/>
    </source>
</evidence>
<dbReference type="Proteomes" id="UP000063308">
    <property type="component" value="Chromosome"/>
</dbReference>
<organism evidence="1 2">
    <name type="scientific">Bradyrhizobium diazoefficiens</name>
    <dbReference type="NCBI Taxonomy" id="1355477"/>
    <lineage>
        <taxon>Bacteria</taxon>
        <taxon>Pseudomonadati</taxon>
        <taxon>Pseudomonadota</taxon>
        <taxon>Alphaproteobacteria</taxon>
        <taxon>Hyphomicrobiales</taxon>
        <taxon>Nitrobacteraceae</taxon>
        <taxon>Bradyrhizobium</taxon>
    </lineage>
</organism>
<evidence type="ECO:0000313" key="1">
    <source>
        <dbReference type="EMBL" id="BAR61950.1"/>
    </source>
</evidence>
<dbReference type="EMBL" id="AP014685">
    <property type="protein sequence ID" value="BAR61950.1"/>
    <property type="molecule type" value="Genomic_DNA"/>
</dbReference>
<sequence length="84" mass="9650">MNLKDRYALVAATEHTARQYLSAFDLKDWEAYGYTAAVTGARFERLVIMRPHWNATGAELAKFETEFVPNWATRVPPEGVYRVI</sequence>
<reference evidence="1 2" key="1">
    <citation type="submission" date="2014-11" db="EMBL/GenBank/DDBJ databases">
        <title>Symbiosis island explosion on the genome of extra-slow-growing strains of soybean bradyrhizobia with massive insertion sequences.</title>
        <authorList>
            <person name="Iida T."/>
            <person name="Minamisawa K."/>
        </authorList>
    </citation>
    <scope>NUCLEOTIDE SEQUENCE [LARGE SCALE GENOMIC DNA]</scope>
    <source>
        <strain evidence="1 2">NK6</strain>
    </source>
</reference>
<dbReference type="AlphaFoldDB" id="A0A0E3VX31"/>
<proteinExistence type="predicted"/>
<protein>
    <submittedName>
        <fullName evidence="1">Uncharacterized protein</fullName>
    </submittedName>
</protein>
<accession>A0A0E3VX31</accession>
<name>A0A0E3VX31_9BRAD</name>
<gene>
    <name evidence="1" type="ORF">NK6_8803</name>
</gene>